<dbReference type="Proteomes" id="UP000063387">
    <property type="component" value="Chromosome"/>
</dbReference>
<reference evidence="1 2" key="1">
    <citation type="journal article" date="2016" name="Genome Announc.">
        <title>Draft Genome Sequence of 'Halomonas chromatireducens' Strain AGD 8-3, a Haloalkaliphilic Chromate- and Selenite-Reducing Gammaproteobacterium.</title>
        <authorList>
            <person name="Sharko F.S."/>
            <person name="Shapovalova A.A."/>
            <person name="Tsygankova S.V."/>
            <person name="Komova A.V."/>
            <person name="Boulygina E.S."/>
            <person name="Teslyuk A.B."/>
            <person name="Gotovtsev P.M."/>
            <person name="Namsaraev Z.B."/>
            <person name="Khijniak T.V."/>
            <person name="Nedoluzhko A.V."/>
            <person name="Vasilov R.G."/>
        </authorList>
    </citation>
    <scope>NUCLEOTIDE SEQUENCE [LARGE SCALE GENOMIC DNA]</scope>
    <source>
        <strain evidence="1 2">AGD 8-3</strain>
    </source>
</reference>
<evidence type="ECO:0000313" key="2">
    <source>
        <dbReference type="Proteomes" id="UP000063387"/>
    </source>
</evidence>
<dbReference type="PATRIC" id="fig|507626.3.peg.2859"/>
<dbReference type="KEGG" id="hco:LOKO_02862"/>
<gene>
    <name evidence="1" type="ORF">LOKO_02862</name>
</gene>
<dbReference type="EMBL" id="CP014226">
    <property type="protein sequence ID" value="AMD01913.1"/>
    <property type="molecule type" value="Genomic_DNA"/>
</dbReference>
<protein>
    <recommendedName>
        <fullName evidence="3">Aerotolerance regulator N-terminal domain-containing protein</fullName>
    </recommendedName>
</protein>
<reference evidence="1 2" key="2">
    <citation type="submission" date="2016-02" db="EMBL/GenBank/DDBJ databases">
        <authorList>
            <person name="Wen L."/>
            <person name="He K."/>
            <person name="Yang H."/>
        </authorList>
    </citation>
    <scope>NUCLEOTIDE SEQUENCE [LARGE SCALE GENOMIC DNA]</scope>
    <source>
        <strain evidence="1 2">AGD 8-3</strain>
    </source>
</reference>
<proteinExistence type="predicted"/>
<name>A0A120JWG7_9GAMM</name>
<organism evidence="1 2">
    <name type="scientific">Halomonas chromatireducens</name>
    <dbReference type="NCBI Taxonomy" id="507626"/>
    <lineage>
        <taxon>Bacteria</taxon>
        <taxon>Pseudomonadati</taxon>
        <taxon>Pseudomonadota</taxon>
        <taxon>Gammaproteobacteria</taxon>
        <taxon>Oceanospirillales</taxon>
        <taxon>Halomonadaceae</taxon>
        <taxon>Halomonas</taxon>
    </lineage>
</organism>
<dbReference type="STRING" id="507626.LOKO_02862"/>
<evidence type="ECO:0008006" key="3">
    <source>
        <dbReference type="Google" id="ProtNLM"/>
    </source>
</evidence>
<dbReference type="AlphaFoldDB" id="A0A120JWG7"/>
<sequence>MSLLWLAFAILLLPALWFLVAPLRRARLVLCP</sequence>
<keyword evidence="2" id="KW-1185">Reference proteome</keyword>
<evidence type="ECO:0000313" key="1">
    <source>
        <dbReference type="EMBL" id="AMD01913.1"/>
    </source>
</evidence>
<accession>A0A120JWG7</accession>